<protein>
    <submittedName>
        <fullName evidence="7">TspO protein</fullName>
    </submittedName>
</protein>
<evidence type="ECO:0000256" key="2">
    <source>
        <dbReference type="ARBA" id="ARBA00007524"/>
    </source>
</evidence>
<feature type="transmembrane region" description="Helical" evidence="6">
    <location>
        <begin position="80"/>
        <end position="100"/>
    </location>
</feature>
<name>A0A117UVN1_9SPHN</name>
<dbReference type="GO" id="GO:0016020">
    <property type="term" value="C:membrane"/>
    <property type="evidence" value="ECO:0007669"/>
    <property type="project" value="UniProtKB-SubCell"/>
</dbReference>
<evidence type="ECO:0000313" key="7">
    <source>
        <dbReference type="EMBL" id="KUR71700.1"/>
    </source>
</evidence>
<comment type="caution">
    <text evidence="7">The sequence shown here is derived from an EMBL/GenBank/DDBJ whole genome shotgun (WGS) entry which is preliminary data.</text>
</comment>
<dbReference type="PANTHER" id="PTHR10057">
    <property type="entry name" value="PERIPHERAL-TYPE BENZODIAZEPINE RECEPTOR"/>
    <property type="match status" value="1"/>
</dbReference>
<sequence length="162" mass="17516">MGNRPWGLPIAIAAIAAIVVAGVGGTMTDTTGWYQTLRLPSWNPPPPAFGMIWTVVFTLIAASGVNAWRAAPDSRSADTLIGLFALNGALNVMWTVLFFQLRRPDWAFVELAMLWFSILVLIVACGRFSRSAALLLLPYLAWVSVAGALNWQVIQLNGPFAG</sequence>
<evidence type="ECO:0000256" key="1">
    <source>
        <dbReference type="ARBA" id="ARBA00004141"/>
    </source>
</evidence>
<dbReference type="AlphaFoldDB" id="A0A117UVN1"/>
<keyword evidence="8" id="KW-1185">Reference proteome</keyword>
<dbReference type="GO" id="GO:0033013">
    <property type="term" value="P:tetrapyrrole metabolic process"/>
    <property type="evidence" value="ECO:0007669"/>
    <property type="project" value="UniProtKB-ARBA"/>
</dbReference>
<dbReference type="PIRSF" id="PIRSF005859">
    <property type="entry name" value="PBR"/>
    <property type="match status" value="1"/>
</dbReference>
<dbReference type="OrthoDB" id="9795496at2"/>
<organism evidence="7 8">
    <name type="scientific">Novosphingobium fuchskuhlense</name>
    <dbReference type="NCBI Taxonomy" id="1117702"/>
    <lineage>
        <taxon>Bacteria</taxon>
        <taxon>Pseudomonadati</taxon>
        <taxon>Pseudomonadota</taxon>
        <taxon>Alphaproteobacteria</taxon>
        <taxon>Sphingomonadales</taxon>
        <taxon>Sphingomonadaceae</taxon>
        <taxon>Novosphingobium</taxon>
    </lineage>
</organism>
<dbReference type="Gene3D" id="1.20.1260.100">
    <property type="entry name" value="TspO/MBR protein"/>
    <property type="match status" value="1"/>
</dbReference>
<keyword evidence="4 6" id="KW-1133">Transmembrane helix</keyword>
<evidence type="ECO:0000256" key="5">
    <source>
        <dbReference type="ARBA" id="ARBA00023136"/>
    </source>
</evidence>
<feature type="transmembrane region" description="Helical" evidence="6">
    <location>
        <begin position="132"/>
        <end position="154"/>
    </location>
</feature>
<dbReference type="Pfam" id="PF03073">
    <property type="entry name" value="TspO_MBR"/>
    <property type="match status" value="1"/>
</dbReference>
<accession>A0A117UVN1</accession>
<comment type="subcellular location">
    <subcellularLocation>
        <location evidence="1">Membrane</location>
        <topology evidence="1">Multi-pass membrane protein</topology>
    </subcellularLocation>
</comment>
<keyword evidence="5 6" id="KW-0472">Membrane</keyword>
<dbReference type="RefSeq" id="WP_067908610.1">
    <property type="nucleotide sequence ID" value="NZ_KQ954244.1"/>
</dbReference>
<dbReference type="CDD" id="cd15904">
    <property type="entry name" value="TSPO_MBR"/>
    <property type="match status" value="1"/>
</dbReference>
<evidence type="ECO:0000256" key="3">
    <source>
        <dbReference type="ARBA" id="ARBA00022692"/>
    </source>
</evidence>
<keyword evidence="3 6" id="KW-0812">Transmembrane</keyword>
<evidence type="ECO:0000256" key="6">
    <source>
        <dbReference type="SAM" id="Phobius"/>
    </source>
</evidence>
<feature type="transmembrane region" description="Helical" evidence="6">
    <location>
        <begin position="48"/>
        <end position="68"/>
    </location>
</feature>
<comment type="similarity">
    <text evidence="2">Belongs to the TspO/BZRP family.</text>
</comment>
<proteinExistence type="inferred from homology"/>
<dbReference type="InterPro" id="IPR004307">
    <property type="entry name" value="TspO_MBR"/>
</dbReference>
<reference evidence="7 8" key="1">
    <citation type="submission" date="2015-10" db="EMBL/GenBank/DDBJ databases">
        <title>Draft genome sequence of Novosphingobium fuchskuhlense DSM 25065 isolated from a surface water sample of the southwest basin of Lake Grosse Fuchskuhle.</title>
        <authorList>
            <person name="Ruckert C."/>
            <person name="Winkler A."/>
            <person name="Glaeser J."/>
            <person name="Grossart H.-P."/>
            <person name="Kalinowski J."/>
            <person name="Glaeser S."/>
        </authorList>
    </citation>
    <scope>NUCLEOTIDE SEQUENCE [LARGE SCALE GENOMIC DNA]</scope>
    <source>
        <strain evidence="7 8">FNE08-7</strain>
    </source>
</reference>
<dbReference type="PANTHER" id="PTHR10057:SF0">
    <property type="entry name" value="TRANSLOCATOR PROTEIN"/>
    <property type="match status" value="1"/>
</dbReference>
<evidence type="ECO:0000313" key="8">
    <source>
        <dbReference type="Proteomes" id="UP000058012"/>
    </source>
</evidence>
<evidence type="ECO:0000256" key="4">
    <source>
        <dbReference type="ARBA" id="ARBA00022989"/>
    </source>
</evidence>
<dbReference type="EMBL" id="LLZS01000006">
    <property type="protein sequence ID" value="KUR71700.1"/>
    <property type="molecule type" value="Genomic_DNA"/>
</dbReference>
<dbReference type="InterPro" id="IPR038330">
    <property type="entry name" value="TspO/MBR-related_sf"/>
</dbReference>
<feature type="transmembrane region" description="Helical" evidence="6">
    <location>
        <begin position="7"/>
        <end position="28"/>
    </location>
</feature>
<dbReference type="STRING" id="1117702.AQZ52_08830"/>
<gene>
    <name evidence="7" type="ORF">AQZ52_08830</name>
</gene>
<dbReference type="FunFam" id="1.20.1260.100:FF:000001">
    <property type="entry name" value="translocator protein 2"/>
    <property type="match status" value="1"/>
</dbReference>
<feature type="transmembrane region" description="Helical" evidence="6">
    <location>
        <begin position="106"/>
        <end position="125"/>
    </location>
</feature>
<dbReference type="Proteomes" id="UP000058012">
    <property type="component" value="Unassembled WGS sequence"/>
</dbReference>